<evidence type="ECO:0000313" key="3">
    <source>
        <dbReference type="Proteomes" id="UP001521116"/>
    </source>
</evidence>
<sequence length="104" mass="11448">MQLINLIPLTTLASAAVAVPTEPSVIAYEAPAVGLNDAELEVSKRGLNGDVMRQIRVFCYLFKDGACNMQSPWRRVDAPGVSDMKTIGFNDVMSSFRCQYYTVI</sequence>
<evidence type="ECO:0000256" key="1">
    <source>
        <dbReference type="SAM" id="SignalP"/>
    </source>
</evidence>
<gene>
    <name evidence="2" type="ORF">SLS56_001677</name>
</gene>
<comment type="caution">
    <text evidence="2">The sequence shown here is derived from an EMBL/GenBank/DDBJ whole genome shotgun (WGS) entry which is preliminary data.</text>
</comment>
<accession>A0ABR3T7T1</accession>
<name>A0ABR3T7T1_9PEZI</name>
<dbReference type="EMBL" id="JAJVDC020000010">
    <property type="protein sequence ID" value="KAL1635624.1"/>
    <property type="molecule type" value="Genomic_DNA"/>
</dbReference>
<dbReference type="Proteomes" id="UP001521116">
    <property type="component" value="Unassembled WGS sequence"/>
</dbReference>
<feature type="signal peptide" evidence="1">
    <location>
        <begin position="1"/>
        <end position="18"/>
    </location>
</feature>
<organism evidence="2 3">
    <name type="scientific">Neofusicoccum ribis</name>
    <dbReference type="NCBI Taxonomy" id="45134"/>
    <lineage>
        <taxon>Eukaryota</taxon>
        <taxon>Fungi</taxon>
        <taxon>Dikarya</taxon>
        <taxon>Ascomycota</taxon>
        <taxon>Pezizomycotina</taxon>
        <taxon>Dothideomycetes</taxon>
        <taxon>Dothideomycetes incertae sedis</taxon>
        <taxon>Botryosphaeriales</taxon>
        <taxon>Botryosphaeriaceae</taxon>
        <taxon>Neofusicoccum</taxon>
    </lineage>
</organism>
<keyword evidence="3" id="KW-1185">Reference proteome</keyword>
<reference evidence="2 3" key="1">
    <citation type="submission" date="2024-02" db="EMBL/GenBank/DDBJ databases">
        <title>De novo assembly and annotation of 12 fungi associated with fruit tree decline syndrome in Ontario, Canada.</title>
        <authorList>
            <person name="Sulman M."/>
            <person name="Ellouze W."/>
            <person name="Ilyukhin E."/>
        </authorList>
    </citation>
    <scope>NUCLEOTIDE SEQUENCE [LARGE SCALE GENOMIC DNA]</scope>
    <source>
        <strain evidence="2 3">M1-105</strain>
    </source>
</reference>
<protein>
    <submittedName>
        <fullName evidence="2">Uncharacterized protein</fullName>
    </submittedName>
</protein>
<feature type="chain" id="PRO_5045713442" evidence="1">
    <location>
        <begin position="19"/>
        <end position="104"/>
    </location>
</feature>
<keyword evidence="1" id="KW-0732">Signal</keyword>
<evidence type="ECO:0000313" key="2">
    <source>
        <dbReference type="EMBL" id="KAL1635624.1"/>
    </source>
</evidence>
<proteinExistence type="predicted"/>